<dbReference type="EMBL" id="OU466858">
    <property type="protein sequence ID" value="CAH2046409.1"/>
    <property type="molecule type" value="Genomic_DNA"/>
</dbReference>
<name>A0AAU9RRT4_THLAR</name>
<sequence>MACSGLTHKHIVSLDISADDWDDLVLNSELPVLVMYTTLPCSKFPDTSYTETCSVNQEHLNNVANHFIGRINMYRIDVGNYPRFEPTAIEFGMIDGGKLKDTLVSRSDSEEELLMFITGYLGSLPNSYL</sequence>
<keyword evidence="2" id="KW-1185">Reference proteome</keyword>
<gene>
    <name evidence="1" type="ORF">TAV2_LOCUS5495</name>
</gene>
<evidence type="ECO:0008006" key="3">
    <source>
        <dbReference type="Google" id="ProtNLM"/>
    </source>
</evidence>
<reference evidence="1 2" key="1">
    <citation type="submission" date="2022-03" db="EMBL/GenBank/DDBJ databases">
        <authorList>
            <person name="Nunn A."/>
            <person name="Chopra R."/>
            <person name="Nunn A."/>
            <person name="Contreras Garrido A."/>
        </authorList>
    </citation>
    <scope>NUCLEOTIDE SEQUENCE [LARGE SCALE GENOMIC DNA]</scope>
</reference>
<dbReference type="AlphaFoldDB" id="A0AAU9RRT4"/>
<proteinExistence type="predicted"/>
<protein>
    <recommendedName>
        <fullName evidence="3">Thioredoxin domain-containing protein</fullName>
    </recommendedName>
</protein>
<organism evidence="1 2">
    <name type="scientific">Thlaspi arvense</name>
    <name type="common">Field penny-cress</name>
    <dbReference type="NCBI Taxonomy" id="13288"/>
    <lineage>
        <taxon>Eukaryota</taxon>
        <taxon>Viridiplantae</taxon>
        <taxon>Streptophyta</taxon>
        <taxon>Embryophyta</taxon>
        <taxon>Tracheophyta</taxon>
        <taxon>Spermatophyta</taxon>
        <taxon>Magnoliopsida</taxon>
        <taxon>eudicotyledons</taxon>
        <taxon>Gunneridae</taxon>
        <taxon>Pentapetalae</taxon>
        <taxon>rosids</taxon>
        <taxon>malvids</taxon>
        <taxon>Brassicales</taxon>
        <taxon>Brassicaceae</taxon>
        <taxon>Thlaspideae</taxon>
        <taxon>Thlaspi</taxon>
    </lineage>
</organism>
<dbReference type="Proteomes" id="UP000836841">
    <property type="component" value="Chromosome 2"/>
</dbReference>
<accession>A0AAU9RRT4</accession>
<evidence type="ECO:0000313" key="1">
    <source>
        <dbReference type="EMBL" id="CAH2046409.1"/>
    </source>
</evidence>
<evidence type="ECO:0000313" key="2">
    <source>
        <dbReference type="Proteomes" id="UP000836841"/>
    </source>
</evidence>